<protein>
    <recommendedName>
        <fullName evidence="4">DUF1269 domain-containing protein</fullName>
    </recommendedName>
</protein>
<comment type="caution">
    <text evidence="2">The sequence shown here is derived from an EMBL/GenBank/DDBJ whole genome shotgun (WGS) entry which is preliminary data.</text>
</comment>
<evidence type="ECO:0000313" key="3">
    <source>
        <dbReference type="Proteomes" id="UP001344906"/>
    </source>
</evidence>
<sequence length="178" mass="19209">MSTKPNKNNMLVVGVFEDVAKAKQAQKEIEVWDETQSDIKLGGSTVIYKDEKGKIKDERSSKFDWKKGALIGLLLVPLTGGLLLPVYGAVAGLAVTWLKGIKREDADQVASAIKQGNAALAVLCDEYEIKPVSEELKRLGSKNVVGYAVPESTSAQVEHAVNEAASKGEITPERQVSQ</sequence>
<evidence type="ECO:0000256" key="1">
    <source>
        <dbReference type="SAM" id="Phobius"/>
    </source>
</evidence>
<dbReference type="RefSeq" id="WP_338248498.1">
    <property type="nucleotide sequence ID" value="NZ_BSRI01000001.1"/>
</dbReference>
<name>A0ABQ6FLZ7_9CHLR</name>
<gene>
    <name evidence="2" type="ORF">KDH_15760</name>
</gene>
<accession>A0ABQ6FLZ7</accession>
<keyword evidence="3" id="KW-1185">Reference proteome</keyword>
<dbReference type="Pfam" id="PF06897">
    <property type="entry name" value="DUF1269"/>
    <property type="match status" value="1"/>
</dbReference>
<evidence type="ECO:0008006" key="4">
    <source>
        <dbReference type="Google" id="ProtNLM"/>
    </source>
</evidence>
<reference evidence="2 3" key="1">
    <citation type="submission" date="2023-02" db="EMBL/GenBank/DDBJ databases">
        <title>Dictyobacter halimunensis sp. nov., a new member of the class Ktedonobacteria from forest soil in a geothermal area.</title>
        <authorList>
            <person name="Rachmania M.K."/>
            <person name="Ningsih F."/>
            <person name="Sakai Y."/>
            <person name="Yabe S."/>
            <person name="Yokota A."/>
            <person name="Sjamsuridzal W."/>
        </authorList>
    </citation>
    <scope>NUCLEOTIDE SEQUENCE [LARGE SCALE GENOMIC DNA]</scope>
    <source>
        <strain evidence="2 3">S3.2.2.5</strain>
    </source>
</reference>
<proteinExistence type="predicted"/>
<dbReference type="EMBL" id="BSRI01000001">
    <property type="protein sequence ID" value="GLV54729.1"/>
    <property type="molecule type" value="Genomic_DNA"/>
</dbReference>
<keyword evidence="1" id="KW-0812">Transmembrane</keyword>
<keyword evidence="1" id="KW-0472">Membrane</keyword>
<organism evidence="2 3">
    <name type="scientific">Dictyobacter halimunensis</name>
    <dbReference type="NCBI Taxonomy" id="3026934"/>
    <lineage>
        <taxon>Bacteria</taxon>
        <taxon>Bacillati</taxon>
        <taxon>Chloroflexota</taxon>
        <taxon>Ktedonobacteria</taxon>
        <taxon>Ktedonobacterales</taxon>
        <taxon>Dictyobacteraceae</taxon>
        <taxon>Dictyobacter</taxon>
    </lineage>
</organism>
<dbReference type="Proteomes" id="UP001344906">
    <property type="component" value="Unassembled WGS sequence"/>
</dbReference>
<keyword evidence="1" id="KW-1133">Transmembrane helix</keyword>
<evidence type="ECO:0000313" key="2">
    <source>
        <dbReference type="EMBL" id="GLV54729.1"/>
    </source>
</evidence>
<feature type="transmembrane region" description="Helical" evidence="1">
    <location>
        <begin position="69"/>
        <end position="98"/>
    </location>
</feature>
<dbReference type="InterPro" id="IPR009200">
    <property type="entry name" value="DUF1269_membrane"/>
</dbReference>